<gene>
    <name evidence="1" type="ORF">EMPS_11168</name>
</gene>
<organism evidence="1 2">
    <name type="scientific">Entomortierella parvispora</name>
    <dbReference type="NCBI Taxonomy" id="205924"/>
    <lineage>
        <taxon>Eukaryota</taxon>
        <taxon>Fungi</taxon>
        <taxon>Fungi incertae sedis</taxon>
        <taxon>Mucoromycota</taxon>
        <taxon>Mortierellomycotina</taxon>
        <taxon>Mortierellomycetes</taxon>
        <taxon>Mortierellales</taxon>
        <taxon>Mortierellaceae</taxon>
        <taxon>Entomortierella</taxon>
    </lineage>
</organism>
<evidence type="ECO:0000313" key="1">
    <source>
        <dbReference type="EMBL" id="GJJ78809.1"/>
    </source>
</evidence>
<protein>
    <submittedName>
        <fullName evidence="1">Uncharacterized protein</fullName>
    </submittedName>
</protein>
<dbReference type="Proteomes" id="UP000827284">
    <property type="component" value="Unassembled WGS sequence"/>
</dbReference>
<accession>A0A9P3HL91</accession>
<reference evidence="1" key="1">
    <citation type="submission" date="2021-11" db="EMBL/GenBank/DDBJ databases">
        <authorList>
            <person name="Herlambang A."/>
            <person name="Guo Y."/>
            <person name="Takashima Y."/>
            <person name="Nishizawa T."/>
        </authorList>
    </citation>
    <scope>NUCLEOTIDE SEQUENCE</scope>
    <source>
        <strain evidence="1">E1425</strain>
    </source>
</reference>
<sequence length="418" mass="47736">MEATTTTAVQKALRIPEIVYAIVPCLWEYDKQRQPRLCSLVLVCKDLHEICTPLLWRNIDLTSRGFESIKPFSFSIPSKYSLVEPRHHRRRQKLTVCWFKQGLRKYGSLVRSINCNELREGRYSHLFSARSQEDERMRLKKSGALSPSAKNAEKRAKHTGARKWVLPGDLPAYDFEGDTDDDEMEDKLLSSEDLPKDDGGVKFRTWILKFCPNLEHISISHSSSGMDIYRPFFVEAAKRTMLSSISIGIEDRDGRYSYSGGTLTDFFESLTGSMKSNGSMESPPNKLPGDTNVSTMDTAKDVTISKSSAYPRAGRLLTLSMEDHSYYEGGDDRQGKQQWSHVIRMLDTHPSLQSLRLYGFDFTGTWVSKSSYPAMQSVQINFENFNEKHLSPFLSLFPNLEILDFKLQNMSMKRTLAI</sequence>
<dbReference type="EMBL" id="BQFW01000015">
    <property type="protein sequence ID" value="GJJ78809.1"/>
    <property type="molecule type" value="Genomic_DNA"/>
</dbReference>
<proteinExistence type="predicted"/>
<reference evidence="1" key="2">
    <citation type="journal article" date="2022" name="Microbiol. Resour. Announc.">
        <title>Whole-Genome Sequence of Entomortierella parvispora E1425, a Mucoromycotan Fungus Associated with Burkholderiaceae-Related Endosymbiotic Bacteria.</title>
        <authorList>
            <person name="Herlambang A."/>
            <person name="Guo Y."/>
            <person name="Takashima Y."/>
            <person name="Narisawa K."/>
            <person name="Ohta H."/>
            <person name="Nishizawa T."/>
        </authorList>
    </citation>
    <scope>NUCLEOTIDE SEQUENCE</scope>
    <source>
        <strain evidence="1">E1425</strain>
    </source>
</reference>
<name>A0A9P3HL91_9FUNG</name>
<dbReference type="AlphaFoldDB" id="A0A9P3HL91"/>
<evidence type="ECO:0000313" key="2">
    <source>
        <dbReference type="Proteomes" id="UP000827284"/>
    </source>
</evidence>
<comment type="caution">
    <text evidence="1">The sequence shown here is derived from an EMBL/GenBank/DDBJ whole genome shotgun (WGS) entry which is preliminary data.</text>
</comment>
<keyword evidence="2" id="KW-1185">Reference proteome</keyword>